<dbReference type="PANTHER" id="PTHR30173:SF36">
    <property type="entry name" value="ECF RNA POLYMERASE SIGMA FACTOR SIGJ"/>
    <property type="match status" value="1"/>
</dbReference>
<dbReference type="PANTHER" id="PTHR30173">
    <property type="entry name" value="SIGMA 19 FACTOR"/>
    <property type="match status" value="1"/>
</dbReference>
<evidence type="ECO:0000313" key="3">
    <source>
        <dbReference type="Proteomes" id="UP001306668"/>
    </source>
</evidence>
<keyword evidence="3" id="KW-1185">Reference proteome</keyword>
<proteinExistence type="predicted"/>
<dbReference type="InterPro" id="IPR013249">
    <property type="entry name" value="RNA_pol_sigma70_r4_t2"/>
</dbReference>
<reference evidence="3" key="1">
    <citation type="submission" date="2023-07" db="EMBL/GenBank/DDBJ databases">
        <title>Genome sequence of Stenotrophomonas sp. Alg010 isolated from Sargassum waste.</title>
        <authorList>
            <person name="Mohapatra"/>
            <person name="B.R."/>
        </authorList>
    </citation>
    <scope>NUCLEOTIDE SEQUENCE [LARGE SCALE GENOMIC DNA]</scope>
    <source>
        <strain evidence="3">Alg010</strain>
    </source>
</reference>
<dbReference type="InterPro" id="IPR013324">
    <property type="entry name" value="RNA_pol_sigma_r3/r4-like"/>
</dbReference>
<name>A0ABQ6Q6V4_9GAMM</name>
<gene>
    <name evidence="2" type="ORF">STENOSP10_01410</name>
</gene>
<accession>A0ABQ6Q6V4</accession>
<dbReference type="Pfam" id="PF08281">
    <property type="entry name" value="Sigma70_r4_2"/>
    <property type="match status" value="1"/>
</dbReference>
<dbReference type="EMBL" id="BTRJ01000001">
    <property type="protein sequence ID" value="GMR25922.1"/>
    <property type="molecule type" value="Genomic_DNA"/>
</dbReference>
<organism evidence="2 3">
    <name type="scientific">Stenotrophomonas sepilia</name>
    <dbReference type="NCBI Taxonomy" id="2860290"/>
    <lineage>
        <taxon>Bacteria</taxon>
        <taxon>Pseudomonadati</taxon>
        <taxon>Pseudomonadota</taxon>
        <taxon>Gammaproteobacteria</taxon>
        <taxon>Lysobacterales</taxon>
        <taxon>Lysobacteraceae</taxon>
        <taxon>Stenotrophomonas</taxon>
        <taxon>Stenotrophomonas maltophilia group</taxon>
    </lineage>
</organism>
<dbReference type="SUPFAM" id="SSF88659">
    <property type="entry name" value="Sigma3 and sigma4 domains of RNA polymerase sigma factors"/>
    <property type="match status" value="1"/>
</dbReference>
<comment type="caution">
    <text evidence="2">The sequence shown here is derived from an EMBL/GenBank/DDBJ whole genome shotgun (WGS) entry which is preliminary data.</text>
</comment>
<evidence type="ECO:0000259" key="1">
    <source>
        <dbReference type="Pfam" id="PF08281"/>
    </source>
</evidence>
<feature type="domain" description="RNA polymerase sigma factor 70 region 4 type 2" evidence="1">
    <location>
        <begin position="50"/>
        <end position="102"/>
    </location>
</feature>
<protein>
    <recommendedName>
        <fullName evidence="1">RNA polymerase sigma factor 70 region 4 type 2 domain-containing protein</fullName>
    </recommendedName>
</protein>
<dbReference type="Proteomes" id="UP001306668">
    <property type="component" value="Unassembled WGS sequence"/>
</dbReference>
<evidence type="ECO:0000313" key="2">
    <source>
        <dbReference type="EMBL" id="GMR25922.1"/>
    </source>
</evidence>
<dbReference type="InterPro" id="IPR052704">
    <property type="entry name" value="ECF_Sigma-70_Domain"/>
</dbReference>
<dbReference type="Gene3D" id="1.10.10.10">
    <property type="entry name" value="Winged helix-like DNA-binding domain superfamily/Winged helix DNA-binding domain"/>
    <property type="match status" value="1"/>
</dbReference>
<sequence length="114" mass="12365">MPVGGGRDARCCMKDTNVLSQRPMPGRLPGMDTSSHLRTASRPASEQVWQAFLAALRELPPDARAVLLLHDVLGAGFEDIVPLLGLDRAACRQRLALARSHLHAQRACLEPGHP</sequence>
<dbReference type="InterPro" id="IPR036388">
    <property type="entry name" value="WH-like_DNA-bd_sf"/>
</dbReference>